<evidence type="ECO:0000313" key="3">
    <source>
        <dbReference type="Proteomes" id="UP000070700"/>
    </source>
</evidence>
<dbReference type="EMBL" id="KQ947416">
    <property type="protein sequence ID" value="KUJ16619.1"/>
    <property type="molecule type" value="Genomic_DNA"/>
</dbReference>
<keyword evidence="1" id="KW-0472">Membrane</keyword>
<dbReference type="Proteomes" id="UP000070700">
    <property type="component" value="Unassembled WGS sequence"/>
</dbReference>
<sequence>MEESMRRYVDSIIEPLERRQASPTVPSTGINVTEWDAQTQAACTTSLEALNGVSNNPSGMAVCYNLPYLDNSTGVFEADLRLYMIAAPTGDFVNIASSNVQVGLSYNGATVSTVNASSLKRRSDATSLISWPRAVEVVKRATVPTLVQSYAFVGQINQNLLTTNMGTAALQKVLVPTVTLTGTDSTGAQVNTSLSSDEATFVSGVFAEQATTTVTKAAVDPPIQTLVVASDAPFVVPGLNILIIPIGLIITSIWTVLFVATIAYGTVGRMQFREQYRRRSARAEKGDVPRI</sequence>
<evidence type="ECO:0000313" key="2">
    <source>
        <dbReference type="EMBL" id="KUJ16619.1"/>
    </source>
</evidence>
<protein>
    <submittedName>
        <fullName evidence="2">Uncharacterized protein</fullName>
    </submittedName>
</protein>
<gene>
    <name evidence="2" type="ORF">LY89DRAFT_586483</name>
</gene>
<keyword evidence="1" id="KW-0812">Transmembrane</keyword>
<proteinExistence type="predicted"/>
<name>A0A194X932_MOLSC</name>
<dbReference type="KEGG" id="psco:LY89DRAFT_586483"/>
<dbReference type="STRING" id="149040.A0A194X932"/>
<dbReference type="InParanoid" id="A0A194X932"/>
<dbReference type="AlphaFoldDB" id="A0A194X932"/>
<dbReference type="GeneID" id="28819095"/>
<organism evidence="2 3">
    <name type="scientific">Mollisia scopiformis</name>
    <name type="common">Conifer needle endophyte fungus</name>
    <name type="synonym">Phialocephala scopiformis</name>
    <dbReference type="NCBI Taxonomy" id="149040"/>
    <lineage>
        <taxon>Eukaryota</taxon>
        <taxon>Fungi</taxon>
        <taxon>Dikarya</taxon>
        <taxon>Ascomycota</taxon>
        <taxon>Pezizomycotina</taxon>
        <taxon>Leotiomycetes</taxon>
        <taxon>Helotiales</taxon>
        <taxon>Mollisiaceae</taxon>
        <taxon>Mollisia</taxon>
    </lineage>
</organism>
<evidence type="ECO:0000256" key="1">
    <source>
        <dbReference type="SAM" id="Phobius"/>
    </source>
</evidence>
<accession>A0A194X932</accession>
<keyword evidence="3" id="KW-1185">Reference proteome</keyword>
<dbReference type="RefSeq" id="XP_018070974.1">
    <property type="nucleotide sequence ID" value="XM_018209369.1"/>
</dbReference>
<keyword evidence="1" id="KW-1133">Transmembrane helix</keyword>
<dbReference type="OrthoDB" id="2596908at2759"/>
<reference evidence="2 3" key="1">
    <citation type="submission" date="2015-10" db="EMBL/GenBank/DDBJ databases">
        <title>Full genome of DAOMC 229536 Phialocephala scopiformis, a fungal endophyte of spruce producing the potent anti-insectan compound rugulosin.</title>
        <authorList>
            <consortium name="DOE Joint Genome Institute"/>
            <person name="Walker A.K."/>
            <person name="Frasz S.L."/>
            <person name="Seifert K.A."/>
            <person name="Miller J.D."/>
            <person name="Mondo S.J."/>
            <person name="Labutti K."/>
            <person name="Lipzen A."/>
            <person name="Dockter R."/>
            <person name="Kennedy M."/>
            <person name="Grigoriev I.V."/>
            <person name="Spatafora J.W."/>
        </authorList>
    </citation>
    <scope>NUCLEOTIDE SEQUENCE [LARGE SCALE GENOMIC DNA]</scope>
    <source>
        <strain evidence="2 3">CBS 120377</strain>
    </source>
</reference>
<feature type="transmembrane region" description="Helical" evidence="1">
    <location>
        <begin position="242"/>
        <end position="267"/>
    </location>
</feature>